<protein>
    <recommendedName>
        <fullName evidence="13">Isotrichodermin C-15 hydroxylase</fullName>
    </recommendedName>
</protein>
<dbReference type="SUPFAM" id="SSF48264">
    <property type="entry name" value="Cytochrome P450"/>
    <property type="match status" value="1"/>
</dbReference>
<keyword evidence="10" id="KW-1133">Transmembrane helix</keyword>
<keyword evidence="4 8" id="KW-0479">Metal-binding</keyword>
<keyword evidence="10" id="KW-0812">Transmembrane</keyword>
<evidence type="ECO:0000256" key="2">
    <source>
        <dbReference type="ARBA" id="ARBA00010617"/>
    </source>
</evidence>
<dbReference type="InParanoid" id="A0A423VPG3"/>
<dbReference type="InterPro" id="IPR050121">
    <property type="entry name" value="Cytochrome_P450_monoxygenase"/>
</dbReference>
<dbReference type="EMBL" id="LKEB01000083">
    <property type="protein sequence ID" value="ROV92820.1"/>
    <property type="molecule type" value="Genomic_DNA"/>
</dbReference>
<organism evidence="11 12">
    <name type="scientific">Cytospora leucostoma</name>
    <dbReference type="NCBI Taxonomy" id="1230097"/>
    <lineage>
        <taxon>Eukaryota</taxon>
        <taxon>Fungi</taxon>
        <taxon>Dikarya</taxon>
        <taxon>Ascomycota</taxon>
        <taxon>Pezizomycotina</taxon>
        <taxon>Sordariomycetes</taxon>
        <taxon>Sordariomycetidae</taxon>
        <taxon>Diaporthales</taxon>
        <taxon>Cytosporaceae</taxon>
        <taxon>Cytospora</taxon>
    </lineage>
</organism>
<dbReference type="Proteomes" id="UP000285146">
    <property type="component" value="Unassembled WGS sequence"/>
</dbReference>
<keyword evidence="6 8" id="KW-0408">Iron</keyword>
<dbReference type="Pfam" id="PF00067">
    <property type="entry name" value="p450"/>
    <property type="match status" value="1"/>
</dbReference>
<proteinExistence type="inferred from homology"/>
<dbReference type="InterPro" id="IPR017972">
    <property type="entry name" value="Cyt_P450_CS"/>
</dbReference>
<sequence>MAPMLGSFYEYLTLSRISVAGAVLAVTLSLAQFIYNVYFHPLASFPGPLLWRGSNIPKIVSQVRGTVHYRMLEFHQRYGPVVRLAPNELTYTTASALREIYGNRGGKKLMPPQFSLGTHEKKMFGATSFIWLESHQEHHRHRKILAQGFSDASLKSQEPVVLGYAKLLMRRLRERAARGEVVDMWAWFNYYTFDIIGDLTFSEPFDCVNQGRFHPWIAFMFSNLTNMMYAQMVTTMGFLGTFIQAIVPRTVMAQAHAHARSTRDKVDRRLARNTKTSTTTTTTTSSRPDVISGLLGRVDRPGGITREELYADSQILMMAGSETGATLLAVAVYYLLRNPDKLARLRDEVRGYFPPSGEGEEEGEEGGMSYAAVSRGLPYLLAVLHESLRIHPPLPAGINRSVPRGGATVDGRFVAEGTVLQVPHWAAFHLEENFRDPWEFAPERWLDPCPGRYAGDDREVFQPFSSGQRNCIGRGLAMMETRICLAMLVLNFDMELMEDGEDWNRQRVYLLYEKRPLHVRLVEVARGEEKP</sequence>
<evidence type="ECO:0000256" key="1">
    <source>
        <dbReference type="ARBA" id="ARBA00001971"/>
    </source>
</evidence>
<dbReference type="InterPro" id="IPR002401">
    <property type="entry name" value="Cyt_P450_E_grp-I"/>
</dbReference>
<evidence type="ECO:0000313" key="12">
    <source>
        <dbReference type="Proteomes" id="UP000285146"/>
    </source>
</evidence>
<keyword evidence="12" id="KW-1185">Reference proteome</keyword>
<dbReference type="PANTHER" id="PTHR24305:SF29">
    <property type="entry name" value="BENZOATE-PARA-HYDROXYLASE"/>
    <property type="match status" value="1"/>
</dbReference>
<dbReference type="GO" id="GO:0016705">
    <property type="term" value="F:oxidoreductase activity, acting on paired donors, with incorporation or reduction of molecular oxygen"/>
    <property type="evidence" value="ECO:0007669"/>
    <property type="project" value="InterPro"/>
</dbReference>
<keyword evidence="5 9" id="KW-0560">Oxidoreductase</keyword>
<evidence type="ECO:0000256" key="3">
    <source>
        <dbReference type="ARBA" id="ARBA00022617"/>
    </source>
</evidence>
<dbReference type="InterPro" id="IPR036396">
    <property type="entry name" value="Cyt_P450_sf"/>
</dbReference>
<dbReference type="PRINTS" id="PR00385">
    <property type="entry name" value="P450"/>
</dbReference>
<evidence type="ECO:0000256" key="6">
    <source>
        <dbReference type="ARBA" id="ARBA00023004"/>
    </source>
</evidence>
<evidence type="ECO:0000256" key="10">
    <source>
        <dbReference type="SAM" id="Phobius"/>
    </source>
</evidence>
<feature type="binding site" description="axial binding residue" evidence="8">
    <location>
        <position position="471"/>
    </location>
    <ligand>
        <name>heme</name>
        <dbReference type="ChEBI" id="CHEBI:30413"/>
    </ligand>
    <ligandPart>
        <name>Fe</name>
        <dbReference type="ChEBI" id="CHEBI:18248"/>
    </ligandPart>
</feature>
<evidence type="ECO:0000256" key="9">
    <source>
        <dbReference type="RuleBase" id="RU000461"/>
    </source>
</evidence>
<dbReference type="AlphaFoldDB" id="A0A423VPG3"/>
<evidence type="ECO:0008006" key="13">
    <source>
        <dbReference type="Google" id="ProtNLM"/>
    </source>
</evidence>
<dbReference type="PRINTS" id="PR00463">
    <property type="entry name" value="EP450I"/>
</dbReference>
<evidence type="ECO:0000256" key="5">
    <source>
        <dbReference type="ARBA" id="ARBA00023002"/>
    </source>
</evidence>
<gene>
    <name evidence="11" type="ORF">VPNG_09090</name>
</gene>
<dbReference type="Gene3D" id="1.10.630.10">
    <property type="entry name" value="Cytochrome P450"/>
    <property type="match status" value="1"/>
</dbReference>
<keyword evidence="10" id="KW-0472">Membrane</keyword>
<dbReference type="GO" id="GO:0020037">
    <property type="term" value="F:heme binding"/>
    <property type="evidence" value="ECO:0007669"/>
    <property type="project" value="InterPro"/>
</dbReference>
<dbReference type="STRING" id="1230097.A0A423VPG3"/>
<evidence type="ECO:0000256" key="7">
    <source>
        <dbReference type="ARBA" id="ARBA00023033"/>
    </source>
</evidence>
<feature type="transmembrane region" description="Helical" evidence="10">
    <location>
        <begin position="20"/>
        <end position="39"/>
    </location>
</feature>
<dbReference type="PANTHER" id="PTHR24305">
    <property type="entry name" value="CYTOCHROME P450"/>
    <property type="match status" value="1"/>
</dbReference>
<reference evidence="11 12" key="1">
    <citation type="submission" date="2015-09" db="EMBL/GenBank/DDBJ databases">
        <title>Host preference determinants of Valsa canker pathogens revealed by comparative genomics.</title>
        <authorList>
            <person name="Yin Z."/>
            <person name="Huang L."/>
        </authorList>
    </citation>
    <scope>NUCLEOTIDE SEQUENCE [LARGE SCALE GENOMIC DNA]</scope>
    <source>
        <strain evidence="11 12">SXYLt</strain>
    </source>
</reference>
<name>A0A423VPG3_9PEZI</name>
<evidence type="ECO:0000256" key="4">
    <source>
        <dbReference type="ARBA" id="ARBA00022723"/>
    </source>
</evidence>
<accession>A0A423VPG3</accession>
<dbReference type="OrthoDB" id="1470350at2759"/>
<dbReference type="GO" id="GO:0005506">
    <property type="term" value="F:iron ion binding"/>
    <property type="evidence" value="ECO:0007669"/>
    <property type="project" value="InterPro"/>
</dbReference>
<comment type="similarity">
    <text evidence="2 9">Belongs to the cytochrome P450 family.</text>
</comment>
<dbReference type="GO" id="GO:0004497">
    <property type="term" value="F:monooxygenase activity"/>
    <property type="evidence" value="ECO:0007669"/>
    <property type="project" value="UniProtKB-KW"/>
</dbReference>
<comment type="caution">
    <text evidence="11">The sequence shown here is derived from an EMBL/GenBank/DDBJ whole genome shotgun (WGS) entry which is preliminary data.</text>
</comment>
<dbReference type="PROSITE" id="PS00086">
    <property type="entry name" value="CYTOCHROME_P450"/>
    <property type="match status" value="1"/>
</dbReference>
<dbReference type="InterPro" id="IPR001128">
    <property type="entry name" value="Cyt_P450"/>
</dbReference>
<evidence type="ECO:0000313" key="11">
    <source>
        <dbReference type="EMBL" id="ROV92820.1"/>
    </source>
</evidence>
<comment type="cofactor">
    <cofactor evidence="1 8">
        <name>heme</name>
        <dbReference type="ChEBI" id="CHEBI:30413"/>
    </cofactor>
</comment>
<keyword evidence="7 9" id="KW-0503">Monooxygenase</keyword>
<evidence type="ECO:0000256" key="8">
    <source>
        <dbReference type="PIRSR" id="PIRSR602401-1"/>
    </source>
</evidence>
<keyword evidence="3 8" id="KW-0349">Heme</keyword>
<dbReference type="CDD" id="cd11058">
    <property type="entry name" value="CYP60B-like"/>
    <property type="match status" value="1"/>
</dbReference>